<feature type="domain" description="TNFR-Cys" evidence="5">
    <location>
        <begin position="98"/>
        <end position="139"/>
    </location>
</feature>
<dbReference type="PANTHER" id="PTHR46861:SF1">
    <property type="entry name" value="TUMOR NECROSIS FACTOR RECEPTOR SUPERFAMILY MEMBER 1A"/>
    <property type="match status" value="1"/>
</dbReference>
<keyword evidence="3" id="KW-0472">Membrane</keyword>
<evidence type="ECO:0000259" key="5">
    <source>
        <dbReference type="PROSITE" id="PS50050"/>
    </source>
</evidence>
<dbReference type="SMART" id="SM00208">
    <property type="entry name" value="TNFR"/>
    <property type="match status" value="4"/>
</dbReference>
<keyword evidence="1" id="KW-1015">Disulfide bond</keyword>
<dbReference type="GO" id="GO:0006954">
    <property type="term" value="P:inflammatory response"/>
    <property type="evidence" value="ECO:0007669"/>
    <property type="project" value="TreeGrafter"/>
</dbReference>
<dbReference type="InterPro" id="IPR000488">
    <property type="entry name" value="Death_dom"/>
</dbReference>
<feature type="disulfide bond" evidence="1">
    <location>
        <begin position="118"/>
        <end position="131"/>
    </location>
</feature>
<dbReference type="GO" id="GO:0043120">
    <property type="term" value="F:tumor necrosis factor binding"/>
    <property type="evidence" value="ECO:0007669"/>
    <property type="project" value="TreeGrafter"/>
</dbReference>
<comment type="caution">
    <text evidence="1">Lacks conserved residue(s) required for the propagation of feature annotation.</text>
</comment>
<feature type="transmembrane region" description="Helical" evidence="3">
    <location>
        <begin position="184"/>
        <end position="211"/>
    </location>
</feature>
<feature type="repeat" description="TNFR-Cys" evidence="1">
    <location>
        <begin position="98"/>
        <end position="139"/>
    </location>
</feature>
<evidence type="ECO:0000256" key="2">
    <source>
        <dbReference type="SAM" id="MobiDB-lite"/>
    </source>
</evidence>
<dbReference type="Pfam" id="PF00020">
    <property type="entry name" value="TNFR_c6"/>
    <property type="match status" value="2"/>
</dbReference>
<evidence type="ECO:0000313" key="7">
    <source>
        <dbReference type="Proteomes" id="UP000693946"/>
    </source>
</evidence>
<dbReference type="AlphaFoldDB" id="A0AAV6PTY8"/>
<dbReference type="InterPro" id="IPR001368">
    <property type="entry name" value="TNFR/NGFR_Cys_rich_reg"/>
</dbReference>
<dbReference type="Proteomes" id="UP000693946">
    <property type="component" value="Linkage Group LG9"/>
</dbReference>
<feature type="region of interest" description="Disordered" evidence="2">
    <location>
        <begin position="382"/>
        <end position="408"/>
    </location>
</feature>
<accession>A0AAV6PTY8</accession>
<feature type="compositionally biased region" description="Basic and acidic residues" evidence="2">
    <location>
        <begin position="384"/>
        <end position="408"/>
    </location>
</feature>
<dbReference type="GO" id="GO:0045121">
    <property type="term" value="C:membrane raft"/>
    <property type="evidence" value="ECO:0007669"/>
    <property type="project" value="TreeGrafter"/>
</dbReference>
<keyword evidence="3" id="KW-1133">Transmembrane helix</keyword>
<feature type="domain" description="TNFR-Cys" evidence="5">
    <location>
        <begin position="55"/>
        <end position="97"/>
    </location>
</feature>
<keyword evidence="3" id="KW-0812">Transmembrane</keyword>
<dbReference type="InterPro" id="IPR052493">
    <property type="entry name" value="TNFRSF1A"/>
</dbReference>
<name>A0AAV6PTY8_SOLSE</name>
<dbReference type="EMBL" id="JAGKHQ010000021">
    <property type="protein sequence ID" value="KAG7475860.1"/>
    <property type="molecule type" value="Genomic_DNA"/>
</dbReference>
<dbReference type="PROSITE" id="PS50050">
    <property type="entry name" value="TNFR_NGFR_2"/>
    <property type="match status" value="2"/>
</dbReference>
<sequence>MCLVIPLALSQTEEAHTCPPDDYTIEQGICCNKCSPGFKLMEKCHATGQRSSCTPCPPGQFMDQMNFSPNCRRCRRCKEAKHEYQVSPCNRVKDTECRCKDGYYRFDIDSETYECRSCSKCGSDAKEIQRCTWEKNTVCECKENYYSVKNKCEPCKTCSPECKHHCATTLNTQNTKGPDAGQEFLISIIAGVAVSAVVLLVMVFFITHVATKRFTKKKLLKASTQASDFAPDSSEQVLIRCEENFNNSVQAVPESLVNEQQQSKLPDCVPLEIKIADLIYTVLDLVPVLQVKQLVRLLGVKDTEIEQAQLDYRSCREAHYQMLRVWAERGSRGGGRGGMLYMPLLQELLDKLKMMLLGGVAEELEIKIQLFSSGQLQREGVQVKAREGGTHEGKERERRRKLTETKDDSVKRNGFNQTQLFLKITACKQWWRK</sequence>
<keyword evidence="7" id="KW-1185">Reference proteome</keyword>
<dbReference type="GO" id="GO:0005031">
    <property type="term" value="F:tumor necrosis factor receptor activity"/>
    <property type="evidence" value="ECO:0007669"/>
    <property type="project" value="TreeGrafter"/>
</dbReference>
<evidence type="ECO:0000313" key="6">
    <source>
        <dbReference type="EMBL" id="KAG7475860.1"/>
    </source>
</evidence>
<dbReference type="Pfam" id="PF00531">
    <property type="entry name" value="Death"/>
    <property type="match status" value="1"/>
</dbReference>
<comment type="caution">
    <text evidence="6">The sequence shown here is derived from an EMBL/GenBank/DDBJ whole genome shotgun (WGS) entry which is preliminary data.</text>
</comment>
<feature type="disulfide bond" evidence="1">
    <location>
        <begin position="56"/>
        <end position="71"/>
    </location>
</feature>
<protein>
    <submittedName>
        <fullName evidence="6">Tumor necrosis factor receptor superfamily member 1A</fullName>
    </submittedName>
</protein>
<reference evidence="6 7" key="1">
    <citation type="journal article" date="2021" name="Sci. Rep.">
        <title>Chromosome anchoring in Senegalese sole (Solea senegalensis) reveals sex-associated markers and genome rearrangements in flatfish.</title>
        <authorList>
            <person name="Guerrero-Cozar I."/>
            <person name="Gomez-Garrido J."/>
            <person name="Berbel C."/>
            <person name="Martinez-Blanch J.F."/>
            <person name="Alioto T."/>
            <person name="Claros M.G."/>
            <person name="Gagnaire P.A."/>
            <person name="Manchado M."/>
        </authorList>
    </citation>
    <scope>NUCLEOTIDE SEQUENCE [LARGE SCALE GENOMIC DNA]</scope>
    <source>
        <strain evidence="6">Sse05_10M</strain>
    </source>
</reference>
<evidence type="ECO:0000256" key="1">
    <source>
        <dbReference type="PROSITE-ProRule" id="PRU00206"/>
    </source>
</evidence>
<gene>
    <name evidence="6" type="ORF">JOB18_038667</name>
</gene>
<keyword evidence="6" id="KW-0675">Receptor</keyword>
<feature type="disulfide bond" evidence="1">
    <location>
        <begin position="121"/>
        <end position="139"/>
    </location>
</feature>
<organism evidence="6 7">
    <name type="scientific">Solea senegalensis</name>
    <name type="common">Senegalese sole</name>
    <dbReference type="NCBI Taxonomy" id="28829"/>
    <lineage>
        <taxon>Eukaryota</taxon>
        <taxon>Metazoa</taxon>
        <taxon>Chordata</taxon>
        <taxon>Craniata</taxon>
        <taxon>Vertebrata</taxon>
        <taxon>Euteleostomi</taxon>
        <taxon>Actinopterygii</taxon>
        <taxon>Neopterygii</taxon>
        <taxon>Teleostei</taxon>
        <taxon>Neoteleostei</taxon>
        <taxon>Acanthomorphata</taxon>
        <taxon>Carangaria</taxon>
        <taxon>Pleuronectiformes</taxon>
        <taxon>Pleuronectoidei</taxon>
        <taxon>Soleidae</taxon>
        <taxon>Solea</taxon>
    </lineage>
</organism>
<feature type="domain" description="Death" evidence="4">
    <location>
        <begin position="292"/>
        <end position="368"/>
    </location>
</feature>
<evidence type="ECO:0000259" key="4">
    <source>
        <dbReference type="PROSITE" id="PS50017"/>
    </source>
</evidence>
<dbReference type="PROSITE" id="PS50017">
    <property type="entry name" value="DEATH_DOMAIN"/>
    <property type="match status" value="1"/>
</dbReference>
<feature type="repeat" description="TNFR-Cys" evidence="1">
    <location>
        <begin position="55"/>
        <end position="97"/>
    </location>
</feature>
<dbReference type="SMART" id="SM00005">
    <property type="entry name" value="DEATH"/>
    <property type="match status" value="1"/>
</dbReference>
<dbReference type="PANTHER" id="PTHR46861">
    <property type="entry name" value="TUMOR NECROSIS FACTOR RECEPTOR SUPERFAMILY MEMBER 1A"/>
    <property type="match status" value="1"/>
</dbReference>
<dbReference type="GO" id="GO:0043235">
    <property type="term" value="C:receptor complex"/>
    <property type="evidence" value="ECO:0007669"/>
    <property type="project" value="TreeGrafter"/>
</dbReference>
<proteinExistence type="predicted"/>
<evidence type="ECO:0000256" key="3">
    <source>
        <dbReference type="SAM" id="Phobius"/>
    </source>
</evidence>